<name>A0ABQ8NP24_PYRGI</name>
<dbReference type="Proteomes" id="UP001059893">
    <property type="component" value="Unassembled WGS sequence"/>
</dbReference>
<evidence type="ECO:0000313" key="2">
    <source>
        <dbReference type="Proteomes" id="UP001059893"/>
    </source>
</evidence>
<protein>
    <submittedName>
        <fullName evidence="1">Uncharacterized protein</fullName>
    </submittedName>
</protein>
<gene>
    <name evidence="1" type="ORF">MCOR33_004191</name>
</gene>
<proteinExistence type="predicted"/>
<dbReference type="EMBL" id="JABSND010000059">
    <property type="protein sequence ID" value="KAI6299983.1"/>
    <property type="molecule type" value="Genomic_DNA"/>
</dbReference>
<keyword evidence="2" id="KW-1185">Reference proteome</keyword>
<comment type="caution">
    <text evidence="1">The sequence shown here is derived from an EMBL/GenBank/DDBJ whole genome shotgun (WGS) entry which is preliminary data.</text>
</comment>
<accession>A0ABQ8NP24</accession>
<organism evidence="1 2">
    <name type="scientific">Pyricularia grisea</name>
    <name type="common">Crabgrass-specific blast fungus</name>
    <name type="synonym">Magnaporthe grisea</name>
    <dbReference type="NCBI Taxonomy" id="148305"/>
    <lineage>
        <taxon>Eukaryota</taxon>
        <taxon>Fungi</taxon>
        <taxon>Dikarya</taxon>
        <taxon>Ascomycota</taxon>
        <taxon>Pezizomycotina</taxon>
        <taxon>Sordariomycetes</taxon>
        <taxon>Sordariomycetidae</taxon>
        <taxon>Magnaporthales</taxon>
        <taxon>Pyriculariaceae</taxon>
        <taxon>Pyricularia</taxon>
    </lineage>
</organism>
<reference evidence="1" key="1">
    <citation type="submission" date="2021-01" db="EMBL/GenBank/DDBJ databases">
        <title>Deciphering the adaptive evolutionary patterns associated with biogeogrpahic diversity in the finger millet blast pathogen Magnaporthe oryzae in Eastern Africa.</title>
        <authorList>
            <person name="Onyema G."/>
            <person name="Shittu T.A."/>
            <person name="Dodsworth S."/>
            <person name="Devilliers S."/>
            <person name="Muthumeenakshi S."/>
            <person name="Sreenivasaprasad S."/>
        </authorList>
    </citation>
    <scope>NUCLEOTIDE SEQUENCE</scope>
    <source>
        <strain evidence="1">D15/s37</strain>
    </source>
</reference>
<sequence>MDRDPAWKAELKLKYFYLVWSDEQCENGFRWAEGVIADFENKIRSINGGALLDEAKETDAAPHLNKIYERALQEINRAEGSKAREAGLKPFLLSERGLPSLRQGLARSEKECHLKLFDCRTRALDAWDAKDDSEGVKFLDYADTILVVLAAFGCTTLLKQHLVTCRDCQQACETKSDRLAAALASSLMGR</sequence>
<evidence type="ECO:0000313" key="1">
    <source>
        <dbReference type="EMBL" id="KAI6299983.1"/>
    </source>
</evidence>